<dbReference type="EMBL" id="AAXT01000002">
    <property type="protein sequence ID" value="EDO07494.1"/>
    <property type="molecule type" value="Genomic_DNA"/>
</dbReference>
<reference evidence="4" key="4">
    <citation type="journal article" date="2020" name="Data Brief">
        <title>Transcriptome dataset of Babesia bovis life stages within vertebrate and invertebrate hosts.</title>
        <authorList>
            <person name="Ueti M.W."/>
            <person name="Johnson W.C."/>
            <person name="Kappmeyer L.S."/>
            <person name="Herndon D.R."/>
            <person name="Mousel M.R."/>
            <person name="Reif K.E."/>
            <person name="Taus N.S."/>
            <person name="Ifeonu O.O."/>
            <person name="Silva J.C."/>
            <person name="Suarez C.E."/>
            <person name="Brayton K.A."/>
        </authorList>
    </citation>
    <scope>NUCLEOTIDE SEQUENCE [LARGE SCALE GENOMIC DNA]</scope>
</reference>
<dbReference type="EMBL" id="AK441821">
    <property type="protein sequence ID" value="BAN65615.1"/>
    <property type="molecule type" value="mRNA"/>
</dbReference>
<feature type="region of interest" description="Disordered" evidence="1">
    <location>
        <begin position="234"/>
        <end position="253"/>
    </location>
</feature>
<gene>
    <name evidence="2 3" type="ORF">BBOV_IV011420</name>
</gene>
<proteinExistence type="evidence at transcript level"/>
<organism evidence="3 4">
    <name type="scientific">Babesia bovis</name>
    <dbReference type="NCBI Taxonomy" id="5865"/>
    <lineage>
        <taxon>Eukaryota</taxon>
        <taxon>Sar</taxon>
        <taxon>Alveolata</taxon>
        <taxon>Apicomplexa</taxon>
        <taxon>Aconoidasida</taxon>
        <taxon>Piroplasmida</taxon>
        <taxon>Babesiidae</taxon>
        <taxon>Babesia</taxon>
    </lineage>
</organism>
<reference evidence="3" key="2">
    <citation type="submission" date="2007-08" db="EMBL/GenBank/DDBJ databases">
        <authorList>
            <person name="Nene V."/>
        </authorList>
    </citation>
    <scope>NUCLEOTIDE SEQUENCE</scope>
    <source>
        <strain evidence="3">T2Bo</strain>
    </source>
</reference>
<accession>A7ASH5</accession>
<protein>
    <submittedName>
        <fullName evidence="3">Uncharacterized protein</fullName>
    </submittedName>
</protein>
<dbReference type="AlphaFoldDB" id="A7ASH5"/>
<evidence type="ECO:0000256" key="1">
    <source>
        <dbReference type="SAM" id="MobiDB-lite"/>
    </source>
</evidence>
<reference evidence="3 4" key="1">
    <citation type="journal article" date="2007" name="PLoS Pathog.">
        <title>Genome sequence of Babesia bovis and comparative analysis of apicomplexan hemoprotozoa.</title>
        <authorList>
            <person name="Brayton K.A."/>
            <person name="Lau A.O.T."/>
            <person name="Herndon D.R."/>
            <person name="Hannick L."/>
            <person name="Kappmeyer L.S."/>
            <person name="Berens S.J."/>
            <person name="Bidwell S.L."/>
            <person name="Brown W.C."/>
            <person name="Crabtree J."/>
            <person name="Fadrosh D."/>
            <person name="Feldblum T."/>
            <person name="Forberger H.A."/>
            <person name="Haas B.J."/>
            <person name="Howell J.M."/>
            <person name="Khouri H."/>
            <person name="Koo H."/>
            <person name="Mann D.J."/>
            <person name="Norimine J."/>
            <person name="Paulsen I.T."/>
            <person name="Radune D."/>
            <person name="Ren Q."/>
            <person name="Smith R.K. Jr."/>
            <person name="Suarez C.E."/>
            <person name="White O."/>
            <person name="Wortman J.R."/>
            <person name="Knowles D.P. Jr."/>
            <person name="McElwain T.F."/>
            <person name="Nene V.M."/>
        </authorList>
    </citation>
    <scope>NUCLEOTIDE SEQUENCE [LARGE SCALE GENOMIC DNA]</scope>
    <source>
        <strain evidence="3">T2Bo</strain>
    </source>
</reference>
<name>A7ASH5_BABBO</name>
<dbReference type="RefSeq" id="XP_001611062.1">
    <property type="nucleotide sequence ID" value="XM_001611012.1"/>
</dbReference>
<evidence type="ECO:0000313" key="4">
    <source>
        <dbReference type="Proteomes" id="UP000002173"/>
    </source>
</evidence>
<sequence length="424" mass="46844">MATSAPTVSPKHPLLAPKKAPGLLSKVAMPPIKPKAPLISKVNPAVPKKALILPTKATPVTTPKASSAPDVTSKLLIKAKTNAASIVETAKEPEKLPSRNDSIVSNKSAGLEGKSHLEIPEGEHQGLLSMSISHHSSPQLKHRQGNLSIDSVNMADARLNHGQTMRGNQAIGPRDESAMSIDTNEHQMTNSIYSAYSNVKTAEAKDIDCVGAVGATPWLEIERRINEIRALAVSNAPQQSPRRPMKKKDSNSIYSKYNTHYERTNDWKKEVTQPLTYSKVQKLKSSSTAEPMSHERDRWNFVDGFLKPRRKPFASMSELSRHFSNINRSDQSELIKLLLACRSLEKVIEEQHGVLDMLDHDIREARELLRLPEHLRGMSSKTLMGKPPQQESFYPTSDIPLFIKGRVSLIPGPNDIQLSVVNNG</sequence>
<reference evidence="4" key="5">
    <citation type="journal article" date="2021" name="Int. J. Parasitol.">
        <title>Comparative analysis of gene expression between Babesia bovis blood stages and kinetes allowed by improved genome annotation.</title>
        <authorList>
            <person name="Ueti M.W."/>
            <person name="Johnson W.C."/>
            <person name="Kappmeyer L.S."/>
            <person name="Herndon D.R."/>
            <person name="Mousel M.R."/>
            <person name="Reif K.E."/>
            <person name="Taus N.S."/>
            <person name="Ifeonu O.O."/>
            <person name="Silva J.C."/>
            <person name="Suarez C.E."/>
            <person name="Brayton K.A."/>
        </authorList>
    </citation>
    <scope>NUCLEOTIDE SEQUENCE [LARGE SCALE GENOMIC DNA]</scope>
</reference>
<keyword evidence="4" id="KW-1185">Reference proteome</keyword>
<dbReference type="KEGG" id="bbo:BBOV_IV011420"/>
<dbReference type="GeneID" id="5479296"/>
<evidence type="ECO:0000313" key="2">
    <source>
        <dbReference type="EMBL" id="BAN65615.1"/>
    </source>
</evidence>
<evidence type="ECO:0000313" key="3">
    <source>
        <dbReference type="EMBL" id="EDO07494.1"/>
    </source>
</evidence>
<reference evidence="2" key="3">
    <citation type="journal article" date="2014" name="BMC Genomics">
        <title>The Babesia bovis gene and promoter model: an update from full-length EST analysis.</title>
        <authorList>
            <person name="Yamagishi J."/>
            <person name="Wakaguri H."/>
            <person name="Yokoyama N."/>
            <person name="Yamashita R."/>
            <person name="Suzuki Y."/>
            <person name="Xuan X."/>
            <person name="Igarashi I."/>
        </authorList>
    </citation>
    <scope>NUCLEOTIDE SEQUENCE</scope>
    <source>
        <strain evidence="2">Texas</strain>
    </source>
</reference>
<dbReference type="Proteomes" id="UP000002173">
    <property type="component" value="Unassembled WGS sequence"/>
</dbReference>
<dbReference type="VEuPathDB" id="PiroplasmaDB:BBOV_IV011420"/>
<dbReference type="eggNOG" id="ENOG502SB69">
    <property type="taxonomic scope" value="Eukaryota"/>
</dbReference>